<feature type="repeat" description="PPR" evidence="2">
    <location>
        <begin position="64"/>
        <end position="94"/>
    </location>
</feature>
<evidence type="ECO:0008006" key="5">
    <source>
        <dbReference type="Google" id="ProtNLM"/>
    </source>
</evidence>
<feature type="repeat" description="PPR" evidence="2">
    <location>
        <begin position="95"/>
        <end position="129"/>
    </location>
</feature>
<name>A0A9D4U5Z6_ADICA</name>
<evidence type="ECO:0000313" key="3">
    <source>
        <dbReference type="EMBL" id="KAI5061094.1"/>
    </source>
</evidence>
<dbReference type="FunFam" id="1.25.40.10:FF:000344">
    <property type="entry name" value="Pentatricopeptide repeat-containing protein"/>
    <property type="match status" value="1"/>
</dbReference>
<dbReference type="InterPro" id="IPR011990">
    <property type="entry name" value="TPR-like_helical_dom_sf"/>
</dbReference>
<dbReference type="OrthoDB" id="631241at2759"/>
<dbReference type="FunFam" id="1.25.40.10:FF:000090">
    <property type="entry name" value="Pentatricopeptide repeat-containing protein, chloroplastic"/>
    <property type="match status" value="1"/>
</dbReference>
<dbReference type="SUPFAM" id="SSF48452">
    <property type="entry name" value="TPR-like"/>
    <property type="match status" value="1"/>
</dbReference>
<dbReference type="Pfam" id="PF20431">
    <property type="entry name" value="E_motif"/>
    <property type="match status" value="1"/>
</dbReference>
<keyword evidence="4" id="KW-1185">Reference proteome</keyword>
<dbReference type="InterPro" id="IPR046848">
    <property type="entry name" value="E_motif"/>
</dbReference>
<accession>A0A9D4U5Z6</accession>
<dbReference type="GO" id="GO:0003723">
    <property type="term" value="F:RNA binding"/>
    <property type="evidence" value="ECO:0007669"/>
    <property type="project" value="InterPro"/>
</dbReference>
<dbReference type="InterPro" id="IPR002885">
    <property type="entry name" value="PPR_rpt"/>
</dbReference>
<dbReference type="NCBIfam" id="TIGR00756">
    <property type="entry name" value="PPR"/>
    <property type="match status" value="3"/>
</dbReference>
<comment type="caution">
    <text evidence="3">The sequence shown here is derived from an EMBL/GenBank/DDBJ whole genome shotgun (WGS) entry which is preliminary data.</text>
</comment>
<dbReference type="PROSITE" id="PS51375">
    <property type="entry name" value="PPR"/>
    <property type="match status" value="4"/>
</dbReference>
<evidence type="ECO:0000313" key="4">
    <source>
        <dbReference type="Proteomes" id="UP000886520"/>
    </source>
</evidence>
<sequence>MIAGYAQVGHASYALELFETMRGNGILPDRVSYLSILKACCGVGTVGVGKAFHSQVIRDGLQSDITIGNTLIDMYVKCGSLEEAQKVFEHLPRRDVVSWASMIAAFSEHGRGFSAVDCFDKMREEGVELDRVSFLFLLKACGSIGALRKGRVVHEHIIRGGLDSNVVVGSTVVDMYAKCGSFNEARVALNRLRGRNTVSWNALIGGYADRGNYEMAVQCLKSMLSEGLHPIASTFTSILTACSHGGFVKDGYQHFESMKNVYGITPITDHLFCLVDLLSRSGRLYDAVEVLNSIPAARKDVSGWMSLLTACKKYNNAVVGRECFNQIKELDPSDGACYMLMSNIYSNLQMWDQFAEIQEMRKHECAWKKPATAWIEVEDKVHEFFVSETAHLVVDGTGFKQERLRKLLKREGYVANLDDMVALLQ</sequence>
<dbReference type="PANTHER" id="PTHR47926:SF382">
    <property type="entry name" value="PENTACOTRIPEPTIDE-REPEAT REGION OF PRORP DOMAIN-CONTAINING PROTEIN"/>
    <property type="match status" value="1"/>
</dbReference>
<protein>
    <recommendedName>
        <fullName evidence="5">Pentatricopeptide repeat-containing protein</fullName>
    </recommendedName>
</protein>
<feature type="repeat" description="PPR" evidence="2">
    <location>
        <begin position="196"/>
        <end position="230"/>
    </location>
</feature>
<dbReference type="EMBL" id="JABFUD020000023">
    <property type="protein sequence ID" value="KAI5061094.1"/>
    <property type="molecule type" value="Genomic_DNA"/>
</dbReference>
<dbReference type="GO" id="GO:0009451">
    <property type="term" value="P:RNA modification"/>
    <property type="evidence" value="ECO:0007669"/>
    <property type="project" value="InterPro"/>
</dbReference>
<dbReference type="InterPro" id="IPR046960">
    <property type="entry name" value="PPR_At4g14850-like_plant"/>
</dbReference>
<proteinExistence type="predicted"/>
<dbReference type="PANTHER" id="PTHR47926">
    <property type="entry name" value="PENTATRICOPEPTIDE REPEAT-CONTAINING PROTEIN"/>
    <property type="match status" value="1"/>
</dbReference>
<organism evidence="3 4">
    <name type="scientific">Adiantum capillus-veneris</name>
    <name type="common">Maidenhair fern</name>
    <dbReference type="NCBI Taxonomy" id="13818"/>
    <lineage>
        <taxon>Eukaryota</taxon>
        <taxon>Viridiplantae</taxon>
        <taxon>Streptophyta</taxon>
        <taxon>Embryophyta</taxon>
        <taxon>Tracheophyta</taxon>
        <taxon>Polypodiopsida</taxon>
        <taxon>Polypodiidae</taxon>
        <taxon>Polypodiales</taxon>
        <taxon>Pteridineae</taxon>
        <taxon>Pteridaceae</taxon>
        <taxon>Vittarioideae</taxon>
        <taxon>Adiantum</taxon>
    </lineage>
</organism>
<feature type="repeat" description="PPR" evidence="2">
    <location>
        <begin position="1"/>
        <end position="28"/>
    </location>
</feature>
<keyword evidence="1" id="KW-0677">Repeat</keyword>
<dbReference type="Gene3D" id="1.25.40.10">
    <property type="entry name" value="Tetratricopeptide repeat domain"/>
    <property type="match status" value="3"/>
</dbReference>
<evidence type="ECO:0000256" key="2">
    <source>
        <dbReference type="PROSITE-ProRule" id="PRU00708"/>
    </source>
</evidence>
<gene>
    <name evidence="3" type="ORF">GOP47_0023599</name>
</gene>
<dbReference type="Proteomes" id="UP000886520">
    <property type="component" value="Chromosome 23"/>
</dbReference>
<dbReference type="AlphaFoldDB" id="A0A9D4U5Z6"/>
<reference evidence="3" key="1">
    <citation type="submission" date="2021-01" db="EMBL/GenBank/DDBJ databases">
        <title>Adiantum capillus-veneris genome.</title>
        <authorList>
            <person name="Fang Y."/>
            <person name="Liao Q."/>
        </authorList>
    </citation>
    <scope>NUCLEOTIDE SEQUENCE</scope>
    <source>
        <strain evidence="3">H3</strain>
        <tissue evidence="3">Leaf</tissue>
    </source>
</reference>
<dbReference type="Pfam" id="PF13041">
    <property type="entry name" value="PPR_2"/>
    <property type="match status" value="3"/>
</dbReference>
<evidence type="ECO:0000256" key="1">
    <source>
        <dbReference type="ARBA" id="ARBA00022737"/>
    </source>
</evidence>